<evidence type="ECO:0000256" key="1">
    <source>
        <dbReference type="ARBA" id="ARBA00023015"/>
    </source>
</evidence>
<keyword evidence="2" id="KW-0238">DNA-binding</keyword>
<gene>
    <name evidence="6" type="ORF">SBP02_04375</name>
</gene>
<dbReference type="Pfam" id="PF25873">
    <property type="entry name" value="WHD_MalT"/>
    <property type="match status" value="1"/>
</dbReference>
<evidence type="ECO:0000256" key="4">
    <source>
        <dbReference type="SAM" id="MobiDB-lite"/>
    </source>
</evidence>
<dbReference type="Gene3D" id="1.10.10.10">
    <property type="entry name" value="Winged helix-like DNA-binding domain superfamily/Winged helix DNA-binding domain"/>
    <property type="match status" value="1"/>
</dbReference>
<dbReference type="EMBL" id="CP137892">
    <property type="protein sequence ID" value="WPC05995.1"/>
    <property type="molecule type" value="Genomic_DNA"/>
</dbReference>
<dbReference type="PANTHER" id="PTHR44688:SF16">
    <property type="entry name" value="DNA-BINDING TRANSCRIPTIONAL ACTIVATOR DEVR_DOSR"/>
    <property type="match status" value="1"/>
</dbReference>
<dbReference type="Proteomes" id="UP001305928">
    <property type="component" value="Chromosome"/>
</dbReference>
<keyword evidence="1" id="KW-0805">Transcription regulation</keyword>
<dbReference type="InterPro" id="IPR041617">
    <property type="entry name" value="TPR_MalT"/>
</dbReference>
<evidence type="ECO:0000313" key="7">
    <source>
        <dbReference type="Proteomes" id="UP001305928"/>
    </source>
</evidence>
<dbReference type="InterPro" id="IPR059106">
    <property type="entry name" value="WHD_MalT"/>
</dbReference>
<feature type="domain" description="HTH luxR-type" evidence="5">
    <location>
        <begin position="775"/>
        <end position="840"/>
    </location>
</feature>
<protein>
    <submittedName>
        <fullName evidence="6">LuxR C-terminal-related transcriptional regulator</fullName>
    </submittedName>
</protein>
<keyword evidence="3" id="KW-0804">Transcription</keyword>
<dbReference type="InterPro" id="IPR011990">
    <property type="entry name" value="TPR-like_helical_dom_sf"/>
</dbReference>
<dbReference type="SUPFAM" id="SSF48452">
    <property type="entry name" value="TPR-like"/>
    <property type="match status" value="1"/>
</dbReference>
<evidence type="ECO:0000313" key="6">
    <source>
        <dbReference type="EMBL" id="WPC05995.1"/>
    </source>
</evidence>
<dbReference type="Gene3D" id="1.25.40.10">
    <property type="entry name" value="Tetratricopeptide repeat domain"/>
    <property type="match status" value="1"/>
</dbReference>
<name>A0ABZ0PYP8_9PSED</name>
<dbReference type="PANTHER" id="PTHR44688">
    <property type="entry name" value="DNA-BINDING TRANSCRIPTIONAL ACTIVATOR DEVR_DOSR"/>
    <property type="match status" value="1"/>
</dbReference>
<evidence type="ECO:0000256" key="3">
    <source>
        <dbReference type="ARBA" id="ARBA00023163"/>
    </source>
</evidence>
<reference evidence="6 7" key="1">
    <citation type="submission" date="2023-11" db="EMBL/GenBank/DDBJ databases">
        <title>Complete genome of Pseudomonas benzenivorans BA3361.</title>
        <authorList>
            <person name="Shin S.Y."/>
            <person name="Song J."/>
            <person name="Kang H."/>
        </authorList>
    </citation>
    <scope>NUCLEOTIDE SEQUENCE [LARGE SCALE GENOMIC DNA]</scope>
    <source>
        <strain evidence="6 7">HNIBRBA3361</strain>
    </source>
</reference>
<dbReference type="InterPro" id="IPR036388">
    <property type="entry name" value="WH-like_DNA-bd_sf"/>
</dbReference>
<accession>A0ABZ0PYP8</accession>
<dbReference type="InterPro" id="IPR027417">
    <property type="entry name" value="P-loop_NTPase"/>
</dbReference>
<dbReference type="SMART" id="SM00421">
    <property type="entry name" value="HTH_LUXR"/>
    <property type="match status" value="1"/>
</dbReference>
<dbReference type="PROSITE" id="PS00622">
    <property type="entry name" value="HTH_LUXR_1"/>
    <property type="match status" value="1"/>
</dbReference>
<dbReference type="InterPro" id="IPR000792">
    <property type="entry name" value="Tscrpt_reg_LuxR_C"/>
</dbReference>
<sequence length="842" mass="92208">MTAHAPASVTPLVPSSCARATPPRQPPGHIRRAPLQRRLLQQDCRLRLLVGPAGFGKSVLLADCARAAPAGCTALWLSCAGQPWSPATLCAQLALALGYPPGGEAQLLACLEHEPRHLWLFLDDYPRAPDAALDACLERLLGAAADGIRWWLGSRRRPTCNLPRLLLEGELLELSAADLCFSGEEVGAWLRQVAATRLAWADSLLAQSRGWPAALRLCLLAAQGEPGVLVPEHDGLLREYIEHEVLHGLPRELEQALGRLAQIPRFNAELCEHLLGVGEGADWLQALRARGLFIDELEGQAGWYEVFAPMAALLQQRAKGGSCARLHLQASQWFAACGDTRSAVEHALKGGQPEVAASFLERFTEEQVLQGQDLALILRWRGELPESLLLSTPRLILLNAWVLLLVGRLDEAQACADQLARFQPRADGERTVELFAQWQALSGILAFGRGCAEQARRHLAEALARLPEQAWAQSLLCRSALTQMAIGEGRLEQAQRLGYEALKQARRCGSAVFEALLELDHGLLLESRGEFARAQALLQRVYEQLEAQPARSSPVRGRMLLRLGRLALRQGQLEQAADQLQTGLDEALRHEDPGAFHGFLGLAELAARQRDIPGAFAHLAEAERLMQRQRVADTLYRGVLLLASSRLWLWQGHRPRAREALSRVLEHGQRHRALLPPATFPELLPRLRQLLLRVELEQGADVRQSLRVQLDQALAEGRQALAGELWLSLAEACAAAGDAPAAAQARQAGQALRQRLNYRCLWFEADEGPAGSAANGDGPTPLSGREVTVLRLIAQGCSNQEVAEQLYISLHTVKTHARRINGKLGVTRRTQAVARAKALGLL</sequence>
<dbReference type="PRINTS" id="PR00038">
    <property type="entry name" value="HTHLUXR"/>
</dbReference>
<dbReference type="SUPFAM" id="SSF52540">
    <property type="entry name" value="P-loop containing nucleoside triphosphate hydrolases"/>
    <property type="match status" value="1"/>
</dbReference>
<keyword evidence="7" id="KW-1185">Reference proteome</keyword>
<dbReference type="Pfam" id="PF17874">
    <property type="entry name" value="TPR_MalT"/>
    <property type="match status" value="1"/>
</dbReference>
<dbReference type="Pfam" id="PF00196">
    <property type="entry name" value="GerE"/>
    <property type="match status" value="1"/>
</dbReference>
<dbReference type="InterPro" id="IPR016032">
    <property type="entry name" value="Sig_transdc_resp-reg_C-effctor"/>
</dbReference>
<dbReference type="RefSeq" id="WP_318645180.1">
    <property type="nucleotide sequence ID" value="NZ_CP137892.1"/>
</dbReference>
<organism evidence="6 7">
    <name type="scientific">Pseudomonas benzenivorans</name>
    <dbReference type="NCBI Taxonomy" id="556533"/>
    <lineage>
        <taxon>Bacteria</taxon>
        <taxon>Pseudomonadati</taxon>
        <taxon>Pseudomonadota</taxon>
        <taxon>Gammaproteobacteria</taxon>
        <taxon>Pseudomonadales</taxon>
        <taxon>Pseudomonadaceae</taxon>
        <taxon>Pseudomonas</taxon>
    </lineage>
</organism>
<dbReference type="CDD" id="cd06170">
    <property type="entry name" value="LuxR_C_like"/>
    <property type="match status" value="1"/>
</dbReference>
<dbReference type="SUPFAM" id="SSF46894">
    <property type="entry name" value="C-terminal effector domain of the bipartite response regulators"/>
    <property type="match status" value="1"/>
</dbReference>
<dbReference type="PROSITE" id="PS50043">
    <property type="entry name" value="HTH_LUXR_2"/>
    <property type="match status" value="1"/>
</dbReference>
<proteinExistence type="predicted"/>
<evidence type="ECO:0000256" key="2">
    <source>
        <dbReference type="ARBA" id="ARBA00023125"/>
    </source>
</evidence>
<feature type="region of interest" description="Disordered" evidence="4">
    <location>
        <begin position="1"/>
        <end position="30"/>
    </location>
</feature>
<evidence type="ECO:0000259" key="5">
    <source>
        <dbReference type="PROSITE" id="PS50043"/>
    </source>
</evidence>